<sequence length="375" mass="40388">MKIIKNAIIYAPYQLGKKDLLIGAGKILSIEDSIDLQGIRAEIIDAKGKILTPGLIDQHVHITGAGGQQGFASMTPAIESGELVSCGTTTVVGMLGTDGSTKSLQALYAKAKGLEQEGITAYILTSYFAYPPLTFTGSVRDDMLFIDNIIGCKIAISDERSSYPTALELSRLITDVHVAGMLTRKKGILHVHLGGLDSYMGILLELVEKNKVPVRRISPTHVGRTKSLFEEAIRFAKLGGMIDISTGGTKFNESYKQVIYAMDRGVPISQMTFSSDGNAGVVVKDAEGNITGYRKAPVNLNLQQVIKLIVDGGIDPSEAFQLITSNPAKNLSLPQKGNIAVGKDADCCLFDEQFNLCDVMAKGEMVMQNKTLLKK</sequence>
<organism evidence="4">
    <name type="scientific">termite gut metagenome</name>
    <dbReference type="NCBI Taxonomy" id="433724"/>
    <lineage>
        <taxon>unclassified sequences</taxon>
        <taxon>metagenomes</taxon>
        <taxon>organismal metagenomes</taxon>
    </lineage>
</organism>
<proteinExistence type="predicted"/>
<dbReference type="InterPro" id="IPR032466">
    <property type="entry name" value="Metal_Hydrolase"/>
</dbReference>
<dbReference type="InterPro" id="IPR050378">
    <property type="entry name" value="Metallo-dep_Hydrolases_sf"/>
</dbReference>
<dbReference type="Gene3D" id="3.20.20.140">
    <property type="entry name" value="Metal-dependent hydrolases"/>
    <property type="match status" value="1"/>
</dbReference>
<dbReference type="GO" id="GO:0008798">
    <property type="term" value="F:beta-aspartyl-peptidase activity"/>
    <property type="evidence" value="ECO:0007669"/>
    <property type="project" value="InterPro"/>
</dbReference>
<accession>A0A5J4S1B2</accession>
<evidence type="ECO:0000313" key="3">
    <source>
        <dbReference type="EMBL" id="KAA6339047.1"/>
    </source>
</evidence>
<dbReference type="InterPro" id="IPR006680">
    <property type="entry name" value="Amidohydro-rel"/>
</dbReference>
<comment type="caution">
    <text evidence="4">The sequence shown here is derived from an EMBL/GenBank/DDBJ whole genome shotgun (WGS) entry which is preliminary data.</text>
</comment>
<dbReference type="EMBL" id="SNRY01000568">
    <property type="protein sequence ID" value="KAA6339047.1"/>
    <property type="molecule type" value="Genomic_DNA"/>
</dbReference>
<feature type="domain" description="Amidohydrolase-related" evidence="2">
    <location>
        <begin position="254"/>
        <end position="366"/>
    </location>
</feature>
<name>A0A5J4S1B2_9ZZZZ</name>
<dbReference type="Gene3D" id="2.30.40.10">
    <property type="entry name" value="Urease, subunit C, domain 1"/>
    <property type="match status" value="1"/>
</dbReference>
<dbReference type="Pfam" id="PF01979">
    <property type="entry name" value="Amidohydro_1"/>
    <property type="match status" value="1"/>
</dbReference>
<evidence type="ECO:0000256" key="1">
    <source>
        <dbReference type="ARBA" id="ARBA00001947"/>
    </source>
</evidence>
<reference evidence="4" key="1">
    <citation type="submission" date="2019-03" db="EMBL/GenBank/DDBJ databases">
        <title>Single cell metagenomics reveals metabolic interactions within the superorganism composed of flagellate Streblomastix strix and complex community of Bacteroidetes bacteria on its surface.</title>
        <authorList>
            <person name="Treitli S.C."/>
            <person name="Kolisko M."/>
            <person name="Husnik F."/>
            <person name="Keeling P."/>
            <person name="Hampl V."/>
        </authorList>
    </citation>
    <scope>NUCLEOTIDE SEQUENCE</scope>
    <source>
        <strain evidence="4">STM</strain>
    </source>
</reference>
<evidence type="ECO:0000259" key="2">
    <source>
        <dbReference type="Pfam" id="PF01979"/>
    </source>
</evidence>
<dbReference type="PANTHER" id="PTHR11647:SF1">
    <property type="entry name" value="COLLAPSIN RESPONSE MEDIATOR PROTEIN"/>
    <property type="match status" value="1"/>
</dbReference>
<comment type="cofactor">
    <cofactor evidence="1">
        <name>Zn(2+)</name>
        <dbReference type="ChEBI" id="CHEBI:29105"/>
    </cofactor>
</comment>
<dbReference type="PANTHER" id="PTHR11647">
    <property type="entry name" value="HYDRANTOINASE/DIHYDROPYRIMIDINASE FAMILY MEMBER"/>
    <property type="match status" value="1"/>
</dbReference>
<dbReference type="GO" id="GO:0016810">
    <property type="term" value="F:hydrolase activity, acting on carbon-nitrogen (but not peptide) bonds"/>
    <property type="evidence" value="ECO:0007669"/>
    <property type="project" value="InterPro"/>
</dbReference>
<gene>
    <name evidence="3" type="ORF">EZS27_012989</name>
    <name evidence="4" type="ORF">EZS27_012993</name>
</gene>
<dbReference type="InterPro" id="IPR010229">
    <property type="entry name" value="Pept_M38_dipep"/>
</dbReference>
<dbReference type="SUPFAM" id="SSF51338">
    <property type="entry name" value="Composite domain of metallo-dependent hydrolases"/>
    <property type="match status" value="1"/>
</dbReference>
<protein>
    <submittedName>
        <fullName evidence="4">Isoaspartyl dipeptidase</fullName>
        <ecNumber evidence="4">3.4.19.-</ecNumber>
    </submittedName>
</protein>
<dbReference type="SUPFAM" id="SSF51556">
    <property type="entry name" value="Metallo-dependent hydrolases"/>
    <property type="match status" value="1"/>
</dbReference>
<dbReference type="InterPro" id="IPR011059">
    <property type="entry name" value="Metal-dep_hydrolase_composite"/>
</dbReference>
<keyword evidence="4" id="KW-0378">Hydrolase</keyword>
<dbReference type="EMBL" id="SNRY01000568">
    <property type="protein sequence ID" value="KAA6339051.1"/>
    <property type="molecule type" value="Genomic_DNA"/>
</dbReference>
<dbReference type="NCBIfam" id="TIGR01975">
    <property type="entry name" value="isoAsp_dipep"/>
    <property type="match status" value="1"/>
</dbReference>
<dbReference type="EC" id="3.4.19.-" evidence="4"/>
<dbReference type="AlphaFoldDB" id="A0A5J4S1B2"/>
<evidence type="ECO:0000313" key="4">
    <source>
        <dbReference type="EMBL" id="KAA6339051.1"/>
    </source>
</evidence>
<dbReference type="PIRSF" id="PIRSF001238">
    <property type="entry name" value="IadA"/>
    <property type="match status" value="1"/>
</dbReference>